<dbReference type="EC" id="2.7.11.1" evidence="7"/>
<evidence type="ECO:0000256" key="14">
    <source>
        <dbReference type="ARBA" id="ARBA00022741"/>
    </source>
</evidence>
<dbReference type="GO" id="GO:0006508">
    <property type="term" value="P:proteolysis"/>
    <property type="evidence" value="ECO:0007669"/>
    <property type="project" value="UniProtKB-KW"/>
</dbReference>
<sequence>MNRYKIVKPLGDGTYGSVLKAVNRQTGEIVAIKKMKKKFATWQECMQLREVKSLKKLNHPNIIRLKEVIRENNELHFVFEFMELNVYEAMKGRAKHFSETTVRNMMFQIFQGLHFMHRHGFFHRDIKPENILIRDNIVKLADFGLAREVRSRPPYTDYVSTRWYRAPEILLRSRYYNSPIDVFACGCILAELLTLRPLFPGASEAEQILKICAILGTPSSSHWPEGVRLASQVGIRLPAYPPVPLSRVVPGASPEALQLLQDTLALDPSRRPTCGQALQYPFFMQGIQVPRGPSPPGSFPGTALSSGPAAPKGPSYASGGTMGAPGVVTLPGSDEDLSRMLEAAGGGGVFDTAPMPMSSASRAGPQSGSSAPQMADEGSPVVLHLYDLSQGMAARMSMPLLGKQIDYIPHTGIVVFGYEYFFGGGIQKLRPELVPAHFGLAPCKAIPLGKTPMDQETFDAFVAGIQSRYTPATYNLLKHNCNHFTDECANFLLGSGIPSEIRDLPEVFLSTPLGQSLAPMIQQMTDQMSTNMDPFAAGADLTAAASVAKPGAAAPPAAAPAPAAAAAAAASAPASSSAASAGASSDAIEAVFRGKGEPVTSTFIAAVEPFRRLIVSVSKTLSGAEGSPASPLTPDQEALLASGCLSLQAQFGRIDDAAERASAAEATASMLAGGRWAAFHALCSTILRTWPPRARPASLFLVRCAMLRGDGAAYFAEEARGGVMGLRSCIGCAATWLAEDQLSPAASTAAAGVLQNAGGSEGAAAALASRALCGTVTGAAFHLLRKSDGAALLRQSAAAVLHNLALCVDVEPQESGEMPDDATAILLGLTEQLAAGEADDVVLGLEARALGWLVKRGGSMAGALAGSMDAAASIAAMQAKGGWSAATQAALAACRALL</sequence>
<keyword evidence="19" id="KW-0206">Cytoskeleton</keyword>
<dbReference type="SMART" id="SM00220">
    <property type="entry name" value="S_TKc"/>
    <property type="match status" value="1"/>
</dbReference>
<dbReference type="InterPro" id="IPR011009">
    <property type="entry name" value="Kinase-like_dom_sf"/>
</dbReference>
<dbReference type="InterPro" id="IPR008271">
    <property type="entry name" value="Ser/Thr_kinase_AS"/>
</dbReference>
<dbReference type="GO" id="GO:0005524">
    <property type="term" value="F:ATP binding"/>
    <property type="evidence" value="ECO:0007669"/>
    <property type="project" value="UniProtKB-UniRule"/>
</dbReference>
<evidence type="ECO:0000256" key="13">
    <source>
        <dbReference type="ARBA" id="ARBA00022723"/>
    </source>
</evidence>
<dbReference type="InterPro" id="IPR008580">
    <property type="entry name" value="PPPDE_dom"/>
</dbReference>
<dbReference type="GO" id="GO:0008233">
    <property type="term" value="F:peptidase activity"/>
    <property type="evidence" value="ECO:0007669"/>
    <property type="project" value="UniProtKB-KW"/>
</dbReference>
<evidence type="ECO:0000256" key="15">
    <source>
        <dbReference type="ARBA" id="ARBA00022777"/>
    </source>
</evidence>
<comment type="cofactor">
    <cofactor evidence="1">
        <name>Mg(2+)</name>
        <dbReference type="ChEBI" id="CHEBI:18420"/>
    </cofactor>
</comment>
<dbReference type="EMBL" id="VLTL01000008">
    <property type="protein sequence ID" value="KAA0171162.1"/>
    <property type="molecule type" value="Genomic_DNA"/>
</dbReference>
<accession>A0A5A8E079</accession>
<dbReference type="InterPro" id="IPR042266">
    <property type="entry name" value="PPPDE_sf"/>
</dbReference>
<comment type="similarity">
    <text evidence="6">Belongs to the DeSI family.</text>
</comment>
<dbReference type="PROSITE" id="PS00108">
    <property type="entry name" value="PROTEIN_KINASE_ST"/>
    <property type="match status" value="1"/>
</dbReference>
<feature type="domain" description="Protein kinase" evidence="26">
    <location>
        <begin position="4"/>
        <end position="283"/>
    </location>
</feature>
<comment type="catalytic activity">
    <reaction evidence="22">
        <text>L-threonyl-[protein] + ATP = O-phospho-L-threonyl-[protein] + ADP + H(+)</text>
        <dbReference type="Rhea" id="RHEA:46608"/>
        <dbReference type="Rhea" id="RHEA-COMP:11060"/>
        <dbReference type="Rhea" id="RHEA-COMP:11605"/>
        <dbReference type="ChEBI" id="CHEBI:15378"/>
        <dbReference type="ChEBI" id="CHEBI:30013"/>
        <dbReference type="ChEBI" id="CHEBI:30616"/>
        <dbReference type="ChEBI" id="CHEBI:61977"/>
        <dbReference type="ChEBI" id="CHEBI:456216"/>
        <dbReference type="EC" id="2.7.11.1"/>
    </reaction>
</comment>
<evidence type="ECO:0000259" key="26">
    <source>
        <dbReference type="PROSITE" id="PS50011"/>
    </source>
</evidence>
<dbReference type="PROSITE" id="PS51858">
    <property type="entry name" value="PPPDE"/>
    <property type="match status" value="1"/>
</dbReference>
<keyword evidence="15" id="KW-0418">Kinase</keyword>
<evidence type="ECO:0000256" key="25">
    <source>
        <dbReference type="SAM" id="MobiDB-lite"/>
    </source>
</evidence>
<protein>
    <recommendedName>
        <fullName evidence="7">non-specific serine/threonine protein kinase</fullName>
        <ecNumber evidence="7">2.7.11.1</ecNumber>
    </recommendedName>
</protein>
<evidence type="ECO:0000256" key="8">
    <source>
        <dbReference type="ARBA" id="ARBA00022490"/>
    </source>
</evidence>
<dbReference type="InterPro" id="IPR013535">
    <property type="entry name" value="PUL_dom"/>
</dbReference>
<dbReference type="PROSITE" id="PS00107">
    <property type="entry name" value="PROTEIN_KINASE_ATP"/>
    <property type="match status" value="1"/>
</dbReference>
<comment type="caution">
    <text evidence="28">The sequence shown here is derived from an EMBL/GenBank/DDBJ whole genome shotgun (WGS) entry which is preliminary data.</text>
</comment>
<feature type="compositionally biased region" description="Polar residues" evidence="25">
    <location>
        <begin position="358"/>
        <end position="372"/>
    </location>
</feature>
<evidence type="ECO:0000256" key="18">
    <source>
        <dbReference type="ARBA" id="ARBA00022842"/>
    </source>
</evidence>
<dbReference type="PANTHER" id="PTHR24055">
    <property type="entry name" value="MITOGEN-ACTIVATED PROTEIN KINASE"/>
    <property type="match status" value="1"/>
</dbReference>
<dbReference type="InterPro" id="IPR000719">
    <property type="entry name" value="Prot_kinase_dom"/>
</dbReference>
<dbReference type="GO" id="GO:0005929">
    <property type="term" value="C:cilium"/>
    <property type="evidence" value="ECO:0007669"/>
    <property type="project" value="UniProtKB-SubCell"/>
</dbReference>
<evidence type="ECO:0000256" key="12">
    <source>
        <dbReference type="ARBA" id="ARBA00022679"/>
    </source>
</evidence>
<evidence type="ECO:0000256" key="24">
    <source>
        <dbReference type="PROSITE-ProRule" id="PRU10141"/>
    </source>
</evidence>
<feature type="region of interest" description="Disordered" evidence="25">
    <location>
        <begin position="289"/>
        <end position="320"/>
    </location>
</feature>
<name>A0A5A8E079_CAFRO</name>
<dbReference type="GO" id="GO:0005634">
    <property type="term" value="C:nucleus"/>
    <property type="evidence" value="ECO:0007669"/>
    <property type="project" value="UniProtKB-SubCell"/>
</dbReference>
<dbReference type="FunFam" id="3.30.200.20:FF:000071">
    <property type="entry name" value="serine/threonine-protein kinase MAK isoform X1"/>
    <property type="match status" value="1"/>
</dbReference>
<keyword evidence="9" id="KW-0723">Serine/threonine-protein kinase</keyword>
<keyword evidence="14 24" id="KW-0547">Nucleotide-binding</keyword>
<dbReference type="InterPro" id="IPR011989">
    <property type="entry name" value="ARM-like"/>
</dbReference>
<organism evidence="28 29">
    <name type="scientific">Cafeteria roenbergensis</name>
    <name type="common">Marine flagellate</name>
    <dbReference type="NCBI Taxonomy" id="33653"/>
    <lineage>
        <taxon>Eukaryota</taxon>
        <taxon>Sar</taxon>
        <taxon>Stramenopiles</taxon>
        <taxon>Bigyra</taxon>
        <taxon>Opalozoa</taxon>
        <taxon>Bicosoecida</taxon>
        <taxon>Cafeteriaceae</taxon>
        <taxon>Cafeteria</taxon>
    </lineage>
</organism>
<proteinExistence type="inferred from homology"/>
<dbReference type="GO" id="GO:0005856">
    <property type="term" value="C:cytoskeleton"/>
    <property type="evidence" value="ECO:0007669"/>
    <property type="project" value="UniProtKB-SubCell"/>
</dbReference>
<dbReference type="SMART" id="SM01179">
    <property type="entry name" value="DUF862"/>
    <property type="match status" value="1"/>
</dbReference>
<evidence type="ECO:0000256" key="19">
    <source>
        <dbReference type="ARBA" id="ARBA00023212"/>
    </source>
</evidence>
<dbReference type="InterPro" id="IPR017441">
    <property type="entry name" value="Protein_kinase_ATP_BS"/>
</dbReference>
<dbReference type="Gene3D" id="1.25.10.10">
    <property type="entry name" value="Leucine-rich Repeat Variant"/>
    <property type="match status" value="1"/>
</dbReference>
<dbReference type="SUPFAM" id="SSF56112">
    <property type="entry name" value="Protein kinase-like (PK-like)"/>
    <property type="match status" value="1"/>
</dbReference>
<dbReference type="InterPro" id="IPR050117">
    <property type="entry name" value="MAPK"/>
</dbReference>
<evidence type="ECO:0000256" key="1">
    <source>
        <dbReference type="ARBA" id="ARBA00001946"/>
    </source>
</evidence>
<feature type="region of interest" description="Disordered" evidence="25">
    <location>
        <begin position="351"/>
        <end position="376"/>
    </location>
</feature>
<keyword evidence="8" id="KW-0963">Cytoplasm</keyword>
<dbReference type="Gene3D" id="3.90.1720.30">
    <property type="entry name" value="PPPDE domains"/>
    <property type="match status" value="1"/>
</dbReference>
<evidence type="ECO:0000256" key="11">
    <source>
        <dbReference type="ARBA" id="ARBA00022670"/>
    </source>
</evidence>
<gene>
    <name evidence="28" type="ORF">FNF28_00928</name>
</gene>
<dbReference type="Pfam" id="PF08324">
    <property type="entry name" value="PUL"/>
    <property type="match status" value="1"/>
</dbReference>
<evidence type="ECO:0000256" key="5">
    <source>
        <dbReference type="ARBA" id="ARBA00006485"/>
    </source>
</evidence>
<evidence type="ECO:0000256" key="4">
    <source>
        <dbReference type="ARBA" id="ARBA00004245"/>
    </source>
</evidence>
<evidence type="ECO:0000256" key="10">
    <source>
        <dbReference type="ARBA" id="ARBA00022553"/>
    </source>
</evidence>
<keyword evidence="20" id="KW-0539">Nucleus</keyword>
<keyword evidence="21" id="KW-0966">Cell projection</keyword>
<keyword evidence="13" id="KW-0479">Metal-binding</keyword>
<evidence type="ECO:0000256" key="23">
    <source>
        <dbReference type="ARBA" id="ARBA00048679"/>
    </source>
</evidence>
<evidence type="ECO:0000256" key="7">
    <source>
        <dbReference type="ARBA" id="ARBA00012513"/>
    </source>
</evidence>
<keyword evidence="16" id="KW-0378">Hydrolase</keyword>
<keyword evidence="18" id="KW-0460">Magnesium</keyword>
<dbReference type="GO" id="GO:0046872">
    <property type="term" value="F:metal ion binding"/>
    <property type="evidence" value="ECO:0007669"/>
    <property type="project" value="UniProtKB-KW"/>
</dbReference>
<evidence type="ECO:0000256" key="9">
    <source>
        <dbReference type="ARBA" id="ARBA00022527"/>
    </source>
</evidence>
<feature type="domain" description="PPPDE" evidence="27">
    <location>
        <begin position="379"/>
        <end position="522"/>
    </location>
</feature>
<dbReference type="Pfam" id="PF00069">
    <property type="entry name" value="Pkinase"/>
    <property type="match status" value="1"/>
</dbReference>
<dbReference type="CDD" id="cd07830">
    <property type="entry name" value="STKc_MAK_like"/>
    <property type="match status" value="1"/>
</dbReference>
<dbReference type="AlphaFoldDB" id="A0A5A8E079"/>
<keyword evidence="12" id="KW-0808">Transferase</keyword>
<dbReference type="FunFam" id="1.10.510.10:FF:000104">
    <property type="entry name" value="serine/threonine-protein kinase MAK isoform X1"/>
    <property type="match status" value="1"/>
</dbReference>
<comment type="catalytic activity">
    <reaction evidence="23">
        <text>L-seryl-[protein] + ATP = O-phospho-L-seryl-[protein] + ADP + H(+)</text>
        <dbReference type="Rhea" id="RHEA:17989"/>
        <dbReference type="Rhea" id="RHEA-COMP:9863"/>
        <dbReference type="Rhea" id="RHEA-COMP:11604"/>
        <dbReference type="ChEBI" id="CHEBI:15378"/>
        <dbReference type="ChEBI" id="CHEBI:29999"/>
        <dbReference type="ChEBI" id="CHEBI:30616"/>
        <dbReference type="ChEBI" id="CHEBI:83421"/>
        <dbReference type="ChEBI" id="CHEBI:456216"/>
        <dbReference type="EC" id="2.7.11.1"/>
    </reaction>
</comment>
<dbReference type="PROSITE" id="PS50011">
    <property type="entry name" value="PROTEIN_KINASE_DOM"/>
    <property type="match status" value="1"/>
</dbReference>
<evidence type="ECO:0000256" key="21">
    <source>
        <dbReference type="ARBA" id="ARBA00023273"/>
    </source>
</evidence>
<evidence type="ECO:0000256" key="6">
    <source>
        <dbReference type="ARBA" id="ARBA00008140"/>
    </source>
</evidence>
<keyword evidence="17 24" id="KW-0067">ATP-binding</keyword>
<keyword evidence="10" id="KW-0597">Phosphoprotein</keyword>
<reference evidence="28 29" key="1">
    <citation type="submission" date="2019-07" db="EMBL/GenBank/DDBJ databases">
        <title>Genomes of Cafeteria roenbergensis.</title>
        <authorList>
            <person name="Fischer M.G."/>
            <person name="Hackl T."/>
            <person name="Roman M."/>
        </authorList>
    </citation>
    <scope>NUCLEOTIDE SEQUENCE [LARGE SCALE GENOMIC DNA]</scope>
    <source>
        <strain evidence="28 29">RCC970-E3</strain>
    </source>
</reference>
<evidence type="ECO:0000259" key="27">
    <source>
        <dbReference type="PROSITE" id="PS51858"/>
    </source>
</evidence>
<evidence type="ECO:0000256" key="22">
    <source>
        <dbReference type="ARBA" id="ARBA00047899"/>
    </source>
</evidence>
<feature type="binding site" evidence="24">
    <location>
        <position position="34"/>
    </location>
    <ligand>
        <name>ATP</name>
        <dbReference type="ChEBI" id="CHEBI:30616"/>
    </ligand>
</feature>
<dbReference type="Proteomes" id="UP000324907">
    <property type="component" value="Unassembled WGS sequence"/>
</dbReference>
<comment type="subcellular location">
    <subcellularLocation>
        <location evidence="3">Cell projection</location>
        <location evidence="3">Cilium</location>
    </subcellularLocation>
    <subcellularLocation>
        <location evidence="4">Cytoplasm</location>
        <location evidence="4">Cytoskeleton</location>
    </subcellularLocation>
    <subcellularLocation>
        <location evidence="2">Nucleus</location>
    </subcellularLocation>
</comment>
<keyword evidence="11" id="KW-0645">Protease</keyword>
<dbReference type="GO" id="GO:0004674">
    <property type="term" value="F:protein serine/threonine kinase activity"/>
    <property type="evidence" value="ECO:0007669"/>
    <property type="project" value="UniProtKB-KW"/>
</dbReference>
<dbReference type="Gene3D" id="1.10.510.10">
    <property type="entry name" value="Transferase(Phosphotransferase) domain 1"/>
    <property type="match status" value="1"/>
</dbReference>
<dbReference type="Gene3D" id="3.30.200.20">
    <property type="entry name" value="Phosphorylase Kinase, domain 1"/>
    <property type="match status" value="1"/>
</dbReference>
<evidence type="ECO:0000313" key="28">
    <source>
        <dbReference type="EMBL" id="KAA0171162.1"/>
    </source>
</evidence>
<evidence type="ECO:0000256" key="16">
    <source>
        <dbReference type="ARBA" id="ARBA00022801"/>
    </source>
</evidence>
<evidence type="ECO:0000256" key="2">
    <source>
        <dbReference type="ARBA" id="ARBA00004123"/>
    </source>
</evidence>
<dbReference type="Pfam" id="PF05903">
    <property type="entry name" value="Peptidase_C97"/>
    <property type="match status" value="1"/>
</dbReference>
<evidence type="ECO:0000256" key="3">
    <source>
        <dbReference type="ARBA" id="ARBA00004138"/>
    </source>
</evidence>
<evidence type="ECO:0000313" key="29">
    <source>
        <dbReference type="Proteomes" id="UP000324907"/>
    </source>
</evidence>
<evidence type="ECO:0000256" key="20">
    <source>
        <dbReference type="ARBA" id="ARBA00023242"/>
    </source>
</evidence>
<comment type="similarity">
    <text evidence="5">Belongs to the protein kinase superfamily. CMGC Ser/Thr protein kinase family. CDC2/CDKX subfamily.</text>
</comment>
<evidence type="ECO:0000256" key="17">
    <source>
        <dbReference type="ARBA" id="ARBA00022840"/>
    </source>
</evidence>